<feature type="domain" description="RNA polymerase sigma-70" evidence="7">
    <location>
        <begin position="312"/>
        <end position="338"/>
    </location>
</feature>
<dbReference type="SUPFAM" id="SSF88946">
    <property type="entry name" value="Sigma2 domain of RNA polymerase sigma factors"/>
    <property type="match status" value="1"/>
</dbReference>
<evidence type="ECO:0000313" key="8">
    <source>
        <dbReference type="EMBL" id="TMQ49774.1"/>
    </source>
</evidence>
<keyword evidence="3 5" id="KW-0238">DNA-binding</keyword>
<organism evidence="8 9">
    <name type="scientific">Eiseniibacteriota bacterium</name>
    <dbReference type="NCBI Taxonomy" id="2212470"/>
    <lineage>
        <taxon>Bacteria</taxon>
        <taxon>Candidatus Eiseniibacteriota</taxon>
    </lineage>
</organism>
<dbReference type="PANTHER" id="PTHR30603:SF47">
    <property type="entry name" value="RNA POLYMERASE SIGMA FACTOR SIGD, CHLOROPLASTIC"/>
    <property type="match status" value="1"/>
</dbReference>
<comment type="similarity">
    <text evidence="5">Belongs to the sigma-70 factor family.</text>
</comment>
<evidence type="ECO:0000256" key="5">
    <source>
        <dbReference type="RuleBase" id="RU362124"/>
    </source>
</evidence>
<dbReference type="InterPro" id="IPR036388">
    <property type="entry name" value="WH-like_DNA-bd_sf"/>
</dbReference>
<protein>
    <recommendedName>
        <fullName evidence="5">RNA polymerase sigma factor</fullName>
    </recommendedName>
</protein>
<dbReference type="GO" id="GO:0003677">
    <property type="term" value="F:DNA binding"/>
    <property type="evidence" value="ECO:0007669"/>
    <property type="project" value="UniProtKB-KW"/>
</dbReference>
<dbReference type="PANTHER" id="PTHR30603">
    <property type="entry name" value="RNA POLYMERASE SIGMA FACTOR RPO"/>
    <property type="match status" value="1"/>
</dbReference>
<dbReference type="InterPro" id="IPR013324">
    <property type="entry name" value="RNA_pol_sigma_r3/r4-like"/>
</dbReference>
<dbReference type="InterPro" id="IPR013325">
    <property type="entry name" value="RNA_pol_sigma_r2"/>
</dbReference>
<sequence>MSAPRLARFRERLADALAAARERRALSAREYDALLVDPDFEDAEFERFRAEVESAGIALPDEESEPAALPGQALVGEPERDLLELYLDEIGRHALMSHDELIAAARRARAGDETQRKRIILANLRLVVHIARAYRGRGLPMLDVIEEGNLGLIQAVDRFEPERGLRFSTYAAIWIRQSVLRGIAEQARAVRIPVQMIQQVNRYLIASRALRARLGREPLADELGRELGISAVRAERLAGLVSGLRSLDEGSSLAAFEQLTTEDLDEAPPSVERLVELQLEHEKLDRLLRSLSQREEQVLRIRYGFYDGVARTLAQTGAHFGISRERVRQIEARALGKLRSAIELHDMDRAAGVPVQ</sequence>
<keyword evidence="4 5" id="KW-0804">Transcription</keyword>
<proteinExistence type="inferred from homology"/>
<dbReference type="InterPro" id="IPR009042">
    <property type="entry name" value="RNA_pol_sigma70_r1_2"/>
</dbReference>
<dbReference type="Proteomes" id="UP000317716">
    <property type="component" value="Unassembled WGS sequence"/>
</dbReference>
<dbReference type="GO" id="GO:0016987">
    <property type="term" value="F:sigma factor activity"/>
    <property type="evidence" value="ECO:0007669"/>
    <property type="project" value="UniProtKB-KW"/>
</dbReference>
<dbReference type="CDD" id="cd06171">
    <property type="entry name" value="Sigma70_r4"/>
    <property type="match status" value="1"/>
</dbReference>
<keyword evidence="2 5" id="KW-0731">Sigma factor</keyword>
<keyword evidence="1 5" id="KW-0805">Transcription regulation</keyword>
<dbReference type="AlphaFoldDB" id="A0A538SEI8"/>
<dbReference type="Gene3D" id="1.10.601.10">
    <property type="entry name" value="RNA Polymerase Primary Sigma Factor"/>
    <property type="match status" value="1"/>
</dbReference>
<evidence type="ECO:0000313" key="9">
    <source>
        <dbReference type="Proteomes" id="UP000317716"/>
    </source>
</evidence>
<dbReference type="SUPFAM" id="SSF88659">
    <property type="entry name" value="Sigma3 and sigma4 domains of RNA polymerase sigma factors"/>
    <property type="match status" value="2"/>
</dbReference>
<dbReference type="Pfam" id="PF00140">
    <property type="entry name" value="Sigma70_r1_2"/>
    <property type="match status" value="1"/>
</dbReference>
<evidence type="ECO:0000256" key="4">
    <source>
        <dbReference type="ARBA" id="ARBA00023163"/>
    </source>
</evidence>
<accession>A0A538SEI8</accession>
<comment type="caution">
    <text evidence="8">The sequence shown here is derived from an EMBL/GenBank/DDBJ whole genome shotgun (WGS) entry which is preliminary data.</text>
</comment>
<evidence type="ECO:0000256" key="2">
    <source>
        <dbReference type="ARBA" id="ARBA00023082"/>
    </source>
</evidence>
<evidence type="ECO:0000256" key="1">
    <source>
        <dbReference type="ARBA" id="ARBA00023015"/>
    </source>
</evidence>
<dbReference type="EMBL" id="VBOS01000439">
    <property type="protein sequence ID" value="TMQ49774.1"/>
    <property type="molecule type" value="Genomic_DNA"/>
</dbReference>
<dbReference type="PRINTS" id="PR00046">
    <property type="entry name" value="SIGMA70FCT"/>
</dbReference>
<evidence type="ECO:0000259" key="6">
    <source>
        <dbReference type="PROSITE" id="PS00715"/>
    </source>
</evidence>
<name>A0A538SEI8_UNCEI</name>
<comment type="function">
    <text evidence="5">Sigma factors are initiation factors that promote the attachment of RNA polymerase to specific initiation sites and are then released.</text>
</comment>
<reference evidence="8 9" key="1">
    <citation type="journal article" date="2019" name="Nat. Microbiol.">
        <title>Mediterranean grassland soil C-N compound turnover is dependent on rainfall and depth, and is mediated by genomically divergent microorganisms.</title>
        <authorList>
            <person name="Diamond S."/>
            <person name="Andeer P.F."/>
            <person name="Li Z."/>
            <person name="Crits-Christoph A."/>
            <person name="Burstein D."/>
            <person name="Anantharaman K."/>
            <person name="Lane K.R."/>
            <person name="Thomas B.C."/>
            <person name="Pan C."/>
            <person name="Northen T.R."/>
            <person name="Banfield J.F."/>
        </authorList>
    </citation>
    <scope>NUCLEOTIDE SEQUENCE [LARGE SCALE GENOMIC DNA]</scope>
    <source>
        <strain evidence="8">WS_2</strain>
    </source>
</reference>
<gene>
    <name evidence="8" type="ORF">E6K72_12010</name>
</gene>
<dbReference type="InterPro" id="IPR050239">
    <property type="entry name" value="Sigma-70_RNA_pol_init_factors"/>
</dbReference>
<dbReference type="PROSITE" id="PS00715">
    <property type="entry name" value="SIGMA70_1"/>
    <property type="match status" value="1"/>
</dbReference>
<evidence type="ECO:0000259" key="7">
    <source>
        <dbReference type="PROSITE" id="PS00716"/>
    </source>
</evidence>
<dbReference type="PROSITE" id="PS00716">
    <property type="entry name" value="SIGMA70_2"/>
    <property type="match status" value="1"/>
</dbReference>
<evidence type="ECO:0000256" key="3">
    <source>
        <dbReference type="ARBA" id="ARBA00023125"/>
    </source>
</evidence>
<dbReference type="InterPro" id="IPR007627">
    <property type="entry name" value="RNA_pol_sigma70_r2"/>
</dbReference>
<feature type="domain" description="RNA polymerase sigma-70" evidence="6">
    <location>
        <begin position="143"/>
        <end position="156"/>
    </location>
</feature>
<dbReference type="Gene3D" id="1.10.10.10">
    <property type="entry name" value="Winged helix-like DNA-binding domain superfamily/Winged helix DNA-binding domain"/>
    <property type="match status" value="2"/>
</dbReference>
<dbReference type="NCBIfam" id="TIGR02937">
    <property type="entry name" value="sigma70-ECF"/>
    <property type="match status" value="1"/>
</dbReference>
<dbReference type="InterPro" id="IPR014284">
    <property type="entry name" value="RNA_pol_sigma-70_dom"/>
</dbReference>
<dbReference type="InterPro" id="IPR000943">
    <property type="entry name" value="RNA_pol_sigma70"/>
</dbReference>
<dbReference type="Pfam" id="PF04542">
    <property type="entry name" value="Sigma70_r2"/>
    <property type="match status" value="1"/>
</dbReference>
<dbReference type="GO" id="GO:0006352">
    <property type="term" value="P:DNA-templated transcription initiation"/>
    <property type="evidence" value="ECO:0007669"/>
    <property type="project" value="InterPro"/>
</dbReference>
<dbReference type="Pfam" id="PF04545">
    <property type="entry name" value="Sigma70_r4"/>
    <property type="match status" value="1"/>
</dbReference>
<dbReference type="InterPro" id="IPR007630">
    <property type="entry name" value="RNA_pol_sigma70_r4"/>
</dbReference>